<proteinExistence type="predicted"/>
<evidence type="ECO:0000256" key="5">
    <source>
        <dbReference type="SAM" id="Phobius"/>
    </source>
</evidence>
<evidence type="ECO:0000313" key="7">
    <source>
        <dbReference type="EMBL" id="WDI01564.1"/>
    </source>
</evidence>
<dbReference type="AlphaFoldDB" id="A0AAX3MWY9"/>
<keyword evidence="9" id="KW-1185">Reference proteome</keyword>
<dbReference type="Pfam" id="PF09685">
    <property type="entry name" value="MamF_MmsF"/>
    <property type="match status" value="1"/>
</dbReference>
<dbReference type="RefSeq" id="WP_047914484.1">
    <property type="nucleotide sequence ID" value="NZ_CP118101.1"/>
</dbReference>
<evidence type="ECO:0000313" key="6">
    <source>
        <dbReference type="EMBL" id="WDH81837.1"/>
    </source>
</evidence>
<dbReference type="Proteomes" id="UP001220962">
    <property type="component" value="Chromosome"/>
</dbReference>
<evidence type="ECO:0000256" key="1">
    <source>
        <dbReference type="ARBA" id="ARBA00004141"/>
    </source>
</evidence>
<keyword evidence="2 5" id="KW-0812">Transmembrane</keyword>
<keyword evidence="4 5" id="KW-0472">Membrane</keyword>
<reference evidence="6 9" key="1">
    <citation type="submission" date="2023-02" db="EMBL/GenBank/DDBJ databases">
        <title>Pathogen: clinical or host-associated sample.</title>
        <authorList>
            <person name="Hergert J."/>
            <person name="Casey R."/>
            <person name="Wagner J."/>
            <person name="Young E.L."/>
            <person name="Oakeson K.F."/>
        </authorList>
    </citation>
    <scope>NUCLEOTIDE SEQUENCE</scope>
    <source>
        <strain evidence="7 9">2022CK-00829</strain>
        <strain evidence="6">2022CK-00830</strain>
    </source>
</reference>
<name>A0AAX3MWY9_9BACL</name>
<keyword evidence="3 5" id="KW-1133">Transmembrane helix</keyword>
<accession>A0AAX3MWY9</accession>
<evidence type="ECO:0000313" key="9">
    <source>
        <dbReference type="Proteomes" id="UP001221519"/>
    </source>
</evidence>
<dbReference type="InterPro" id="IPR019109">
    <property type="entry name" value="MamF_MmsF"/>
</dbReference>
<feature type="transmembrane region" description="Helical" evidence="5">
    <location>
        <begin position="67"/>
        <end position="87"/>
    </location>
</feature>
<dbReference type="EMBL" id="CP118101">
    <property type="protein sequence ID" value="WDH81837.1"/>
    <property type="molecule type" value="Genomic_DNA"/>
</dbReference>
<protein>
    <submittedName>
        <fullName evidence="6">DUF4870 domain-containing protein</fullName>
    </submittedName>
</protein>
<evidence type="ECO:0000256" key="3">
    <source>
        <dbReference type="ARBA" id="ARBA00022989"/>
    </source>
</evidence>
<feature type="transmembrane region" description="Helical" evidence="5">
    <location>
        <begin position="6"/>
        <end position="28"/>
    </location>
</feature>
<dbReference type="EMBL" id="CP118108">
    <property type="protein sequence ID" value="WDI01564.1"/>
    <property type="molecule type" value="Genomic_DNA"/>
</dbReference>
<sequence>MRQLLSSLSYFSIFFAPFLFPLIVWIVAKDDYITKHAKRALFSHVFPFIAAIPLLYFLFTADHPASILGYIIVFFVIYFGSFIYNIYQGIKSLREAA</sequence>
<comment type="subcellular location">
    <subcellularLocation>
        <location evidence="1">Membrane</location>
        <topology evidence="1">Multi-pass membrane protein</topology>
    </subcellularLocation>
</comment>
<organism evidence="6 8">
    <name type="scientific">Paenibacillus urinalis</name>
    <dbReference type="NCBI Taxonomy" id="521520"/>
    <lineage>
        <taxon>Bacteria</taxon>
        <taxon>Bacillati</taxon>
        <taxon>Bacillota</taxon>
        <taxon>Bacilli</taxon>
        <taxon>Bacillales</taxon>
        <taxon>Paenibacillaceae</taxon>
        <taxon>Paenibacillus</taxon>
    </lineage>
</organism>
<evidence type="ECO:0000313" key="8">
    <source>
        <dbReference type="Proteomes" id="UP001220962"/>
    </source>
</evidence>
<feature type="transmembrane region" description="Helical" evidence="5">
    <location>
        <begin position="40"/>
        <end position="61"/>
    </location>
</feature>
<evidence type="ECO:0000256" key="2">
    <source>
        <dbReference type="ARBA" id="ARBA00022692"/>
    </source>
</evidence>
<evidence type="ECO:0000256" key="4">
    <source>
        <dbReference type="ARBA" id="ARBA00023136"/>
    </source>
</evidence>
<dbReference type="Proteomes" id="UP001221519">
    <property type="component" value="Chromosome"/>
</dbReference>
<gene>
    <name evidence="6" type="ORF">PUW23_20420</name>
    <name evidence="7" type="ORF">PUW25_20300</name>
</gene>